<dbReference type="eggNOG" id="COG1305">
    <property type="taxonomic scope" value="Bacteria"/>
</dbReference>
<organism evidence="3 4">
    <name type="scientific">Alishewanella jeotgali KCTC 22429</name>
    <dbReference type="NCBI Taxonomy" id="1129374"/>
    <lineage>
        <taxon>Bacteria</taxon>
        <taxon>Pseudomonadati</taxon>
        <taxon>Pseudomonadota</taxon>
        <taxon>Gammaproteobacteria</taxon>
        <taxon>Alteromonadales</taxon>
        <taxon>Alteromonadaceae</taxon>
        <taxon>Alishewanella</taxon>
    </lineage>
</organism>
<gene>
    <name evidence="3" type="ORF">AJE_02931</name>
</gene>
<dbReference type="InterPro" id="IPR038765">
    <property type="entry name" value="Papain-like_cys_pep_sf"/>
</dbReference>
<dbReference type="AlphaFoldDB" id="H3ZB81"/>
<dbReference type="EMBL" id="AHTH01000005">
    <property type="protein sequence ID" value="EHR42195.1"/>
    <property type="molecule type" value="Genomic_DNA"/>
</dbReference>
<keyword evidence="4" id="KW-1185">Reference proteome</keyword>
<dbReference type="SUPFAM" id="SSF54001">
    <property type="entry name" value="Cysteine proteinases"/>
    <property type="match status" value="1"/>
</dbReference>
<evidence type="ECO:0000259" key="2">
    <source>
        <dbReference type="Pfam" id="PF01841"/>
    </source>
</evidence>
<accession>H3ZB81</accession>
<dbReference type="PATRIC" id="fig|1129374.4.peg.592"/>
<dbReference type="Proteomes" id="UP000012046">
    <property type="component" value="Unassembled WGS sequence"/>
</dbReference>
<dbReference type="RefSeq" id="WP_008949600.1">
    <property type="nucleotide sequence ID" value="NZ_AHTH01000005.1"/>
</dbReference>
<evidence type="ECO:0000313" key="4">
    <source>
        <dbReference type="Proteomes" id="UP000012046"/>
    </source>
</evidence>
<dbReference type="Pfam" id="PF01841">
    <property type="entry name" value="Transglut_core"/>
    <property type="match status" value="1"/>
</dbReference>
<keyword evidence="1" id="KW-0812">Transmembrane</keyword>
<evidence type="ECO:0000256" key="1">
    <source>
        <dbReference type="SAM" id="Phobius"/>
    </source>
</evidence>
<dbReference type="Gene3D" id="3.10.620.30">
    <property type="match status" value="1"/>
</dbReference>
<feature type="domain" description="Transglutaminase-like" evidence="2">
    <location>
        <begin position="119"/>
        <end position="178"/>
    </location>
</feature>
<keyword evidence="1" id="KW-1133">Transmembrane helix</keyword>
<evidence type="ECO:0000313" key="3">
    <source>
        <dbReference type="EMBL" id="EHR42195.1"/>
    </source>
</evidence>
<dbReference type="STRING" id="1129374.AJE_02931"/>
<comment type="caution">
    <text evidence="3">The sequence shown here is derived from an EMBL/GenBank/DDBJ whole genome shotgun (WGS) entry which is preliminary data.</text>
</comment>
<name>H3ZB81_9ALTE</name>
<keyword evidence="1" id="KW-0472">Membrane</keyword>
<proteinExistence type="predicted"/>
<sequence length="330" mass="37745">MKWTPWRSCSLLIVLMLSPLLLLISLYPSATELVKLRNALVFNVITEAEADWPGTAFPASFRQEQTPLPLALTGLMQPVMTEHAAKDLEFVLANAQRLNLHHKRKGGAIQANTAHTFNIIAEQQQGYCADYTQVINVLAYAIGVPVREWAIAFDGFGGHGHAFNEIWDDRRQQWIMLDVFNGFYPVRRDDQQPLSVLAFRQLLQQSPEQIQLQLIPDSAFGFRDEAMAIRYFQRGTDQFYLWWANDQLTQESTAIVRHLAAISIHLSQLAAIVSGQYPQIKAISQSDNQQLLEEMLQLKRWLWRLFYLELLLLVCLLICLYRALTSRSGS</sequence>
<feature type="transmembrane region" description="Helical" evidence="1">
    <location>
        <begin position="301"/>
        <end position="324"/>
    </location>
</feature>
<dbReference type="InterPro" id="IPR002931">
    <property type="entry name" value="Transglutaminase-like"/>
</dbReference>
<protein>
    <recommendedName>
        <fullName evidence="2">Transglutaminase-like domain-containing protein</fullName>
    </recommendedName>
</protein>
<reference evidence="3 4" key="1">
    <citation type="journal article" date="2012" name="J. Bacteriol.">
        <title>Genome Sequence of Extracellular-Protease-Producing Alishewanella jeotgali Isolated from Traditional Korean Fermented Seafood.</title>
        <authorList>
            <person name="Jung J."/>
            <person name="Chun J."/>
            <person name="Park W."/>
        </authorList>
    </citation>
    <scope>NUCLEOTIDE SEQUENCE [LARGE SCALE GENOMIC DNA]</scope>
    <source>
        <strain evidence="3 4">KCTC 22429</strain>
    </source>
</reference>